<dbReference type="GO" id="GO:0003676">
    <property type="term" value="F:nucleic acid binding"/>
    <property type="evidence" value="ECO:0007669"/>
    <property type="project" value="InterPro"/>
</dbReference>
<proteinExistence type="predicted"/>
<dbReference type="SUPFAM" id="SSF53098">
    <property type="entry name" value="Ribonuclease H-like"/>
    <property type="match status" value="1"/>
</dbReference>
<evidence type="ECO:0000259" key="1">
    <source>
        <dbReference type="Pfam" id="PF13456"/>
    </source>
</evidence>
<feature type="domain" description="RNase H type-1" evidence="1">
    <location>
        <begin position="91"/>
        <end position="168"/>
    </location>
</feature>
<dbReference type="PANTHER" id="PTHR47074:SF73">
    <property type="entry name" value="OS04G0448401 PROTEIN"/>
    <property type="match status" value="1"/>
</dbReference>
<dbReference type="InterPro" id="IPR012337">
    <property type="entry name" value="RNaseH-like_sf"/>
</dbReference>
<name>A0AAV7EZH4_ARIFI</name>
<dbReference type="Pfam" id="PF13456">
    <property type="entry name" value="RVT_3"/>
    <property type="match status" value="1"/>
</dbReference>
<dbReference type="EMBL" id="JAINDJ010000003">
    <property type="protein sequence ID" value="KAG9452986.1"/>
    <property type="molecule type" value="Genomic_DNA"/>
</dbReference>
<accession>A0AAV7EZH4</accession>
<dbReference type="InterPro" id="IPR036397">
    <property type="entry name" value="RNaseH_sf"/>
</dbReference>
<reference evidence="2 3" key="1">
    <citation type="submission" date="2021-07" db="EMBL/GenBank/DDBJ databases">
        <title>The Aristolochia fimbriata genome: insights into angiosperm evolution, floral development and chemical biosynthesis.</title>
        <authorList>
            <person name="Jiao Y."/>
        </authorList>
    </citation>
    <scope>NUCLEOTIDE SEQUENCE [LARGE SCALE GENOMIC DNA]</scope>
    <source>
        <strain evidence="2">IBCAS-2021</strain>
        <tissue evidence="2">Leaf</tissue>
    </source>
</reference>
<keyword evidence="3" id="KW-1185">Reference proteome</keyword>
<evidence type="ECO:0000313" key="2">
    <source>
        <dbReference type="EMBL" id="KAG9452986.1"/>
    </source>
</evidence>
<dbReference type="CDD" id="cd06222">
    <property type="entry name" value="RNase_H_like"/>
    <property type="match status" value="1"/>
</dbReference>
<protein>
    <recommendedName>
        <fullName evidence="1">RNase H type-1 domain-containing protein</fullName>
    </recommendedName>
</protein>
<dbReference type="InterPro" id="IPR044730">
    <property type="entry name" value="RNase_H-like_dom_plant"/>
</dbReference>
<sequence>MWKSMVAFIPWAIWEERNRRVFHSKSLTWEEVADQTQTRVVQWLGAKGVFASMDLCTVRSSGYALATSSSTGHNPVAAVWLPPPEGKLKVNVDGSSMGNPGPAGFGVFRDSEGNILMSYSGSLGVDDSTSAETHGVLQTLRLFRAHFSGELIVEGDSKNVIGWCRQTSAPPWRLLYLFREIFIVFIC</sequence>
<dbReference type="AlphaFoldDB" id="A0AAV7EZH4"/>
<dbReference type="Gene3D" id="3.30.420.10">
    <property type="entry name" value="Ribonuclease H-like superfamily/Ribonuclease H"/>
    <property type="match status" value="1"/>
</dbReference>
<dbReference type="InterPro" id="IPR052929">
    <property type="entry name" value="RNase_H-like_EbsB-rel"/>
</dbReference>
<dbReference type="PANTHER" id="PTHR47074">
    <property type="entry name" value="BNAC02G40300D PROTEIN"/>
    <property type="match status" value="1"/>
</dbReference>
<dbReference type="Proteomes" id="UP000825729">
    <property type="component" value="Unassembled WGS sequence"/>
</dbReference>
<comment type="caution">
    <text evidence="2">The sequence shown here is derived from an EMBL/GenBank/DDBJ whole genome shotgun (WGS) entry which is preliminary data.</text>
</comment>
<gene>
    <name evidence="2" type="ORF">H6P81_005890</name>
</gene>
<evidence type="ECO:0000313" key="3">
    <source>
        <dbReference type="Proteomes" id="UP000825729"/>
    </source>
</evidence>
<organism evidence="2 3">
    <name type="scientific">Aristolochia fimbriata</name>
    <name type="common">White veined hardy Dutchman's pipe vine</name>
    <dbReference type="NCBI Taxonomy" id="158543"/>
    <lineage>
        <taxon>Eukaryota</taxon>
        <taxon>Viridiplantae</taxon>
        <taxon>Streptophyta</taxon>
        <taxon>Embryophyta</taxon>
        <taxon>Tracheophyta</taxon>
        <taxon>Spermatophyta</taxon>
        <taxon>Magnoliopsida</taxon>
        <taxon>Magnoliidae</taxon>
        <taxon>Piperales</taxon>
        <taxon>Aristolochiaceae</taxon>
        <taxon>Aristolochia</taxon>
    </lineage>
</organism>
<dbReference type="GO" id="GO:0004523">
    <property type="term" value="F:RNA-DNA hybrid ribonuclease activity"/>
    <property type="evidence" value="ECO:0007669"/>
    <property type="project" value="InterPro"/>
</dbReference>
<dbReference type="InterPro" id="IPR002156">
    <property type="entry name" value="RNaseH_domain"/>
</dbReference>